<dbReference type="GO" id="GO:0006826">
    <property type="term" value="P:iron ion transport"/>
    <property type="evidence" value="ECO:0007669"/>
    <property type="project" value="InterPro"/>
</dbReference>
<keyword evidence="3" id="KW-0732">Signal</keyword>
<feature type="domain" description="Ferritin-like diiron" evidence="4">
    <location>
        <begin position="52"/>
        <end position="220"/>
    </location>
</feature>
<dbReference type="PANTHER" id="PTHR11431:SF51">
    <property type="entry name" value="FERRITIN"/>
    <property type="match status" value="1"/>
</dbReference>
<dbReference type="GO" id="GO:0005737">
    <property type="term" value="C:cytoplasm"/>
    <property type="evidence" value="ECO:0007669"/>
    <property type="project" value="TreeGrafter"/>
</dbReference>
<evidence type="ECO:0000313" key="5">
    <source>
        <dbReference type="Proteomes" id="UP000504635"/>
    </source>
</evidence>
<dbReference type="RefSeq" id="XP_030753132.1">
    <property type="nucleotide sequence ID" value="XM_030897272.1"/>
</dbReference>
<dbReference type="Proteomes" id="UP000504635">
    <property type="component" value="Unplaced"/>
</dbReference>
<dbReference type="InterPro" id="IPR009078">
    <property type="entry name" value="Ferritin-like_SF"/>
</dbReference>
<dbReference type="Gene3D" id="1.20.1260.10">
    <property type="match status" value="1"/>
</dbReference>
<gene>
    <name evidence="6" type="primary">LOC115880142</name>
</gene>
<keyword evidence="1 2" id="KW-0479">Metal-binding</keyword>
<dbReference type="CDD" id="cd01056">
    <property type="entry name" value="Euk_Ferritin"/>
    <property type="match status" value="1"/>
</dbReference>
<evidence type="ECO:0000256" key="3">
    <source>
        <dbReference type="SAM" id="SignalP"/>
    </source>
</evidence>
<dbReference type="InterPro" id="IPR001519">
    <property type="entry name" value="Ferritin"/>
</dbReference>
<proteinExistence type="inferred from homology"/>
<accession>A0A6J2XP35</accession>
<evidence type="ECO:0000256" key="1">
    <source>
        <dbReference type="PIRSR" id="PIRSR601519-1"/>
    </source>
</evidence>
<dbReference type="GO" id="GO:0008198">
    <property type="term" value="F:ferrous iron binding"/>
    <property type="evidence" value="ECO:0007669"/>
    <property type="project" value="TreeGrafter"/>
</dbReference>
<dbReference type="FunCoup" id="A0A6J2XP35">
    <property type="interactions" value="30"/>
</dbReference>
<dbReference type="InterPro" id="IPR012347">
    <property type="entry name" value="Ferritin-like"/>
</dbReference>
<evidence type="ECO:0000313" key="6">
    <source>
        <dbReference type="RefSeq" id="XP_030753132.1"/>
    </source>
</evidence>
<dbReference type="GO" id="GO:0008199">
    <property type="term" value="F:ferric iron binding"/>
    <property type="evidence" value="ECO:0007669"/>
    <property type="project" value="InterPro"/>
</dbReference>
<feature type="signal peptide" evidence="3">
    <location>
        <begin position="1"/>
        <end position="21"/>
    </location>
</feature>
<dbReference type="SUPFAM" id="SSF47240">
    <property type="entry name" value="Ferritin-like"/>
    <property type="match status" value="1"/>
</dbReference>
<sequence length="241" mass="27461">MVLGIMKTVILLLTFAALALCADDFCYKDTQRACSPTSSKLVTGVPNCNAKYGAIDKLQSSLQKYTNELLYRSFDFLLMSTFYGNYIKNRPGFEKLYRTYSDSLWNDGIELIKYIETRGGTMDFSNIPNNILNLENDGSESKPSPKPNWELNEYTSLAKALDLEKELAEDIFKIHLDADSLKPGQHDAEVVHHIEEEFVSKHRDAIRKLSGYTYDLGKLLDTPDASLAVYMFDEFLQNDKY</sequence>
<dbReference type="InterPro" id="IPR009040">
    <property type="entry name" value="Ferritin-like_diiron"/>
</dbReference>
<name>A0A6J2XP35_SITOR</name>
<keyword evidence="1 2" id="KW-0408">Iron</keyword>
<dbReference type="PANTHER" id="PTHR11431">
    <property type="entry name" value="FERRITIN"/>
    <property type="match status" value="1"/>
</dbReference>
<protein>
    <recommendedName>
        <fullName evidence="2">Ferritin</fullName>
    </recommendedName>
</protein>
<dbReference type="AlphaFoldDB" id="A0A6J2XP35"/>
<dbReference type="PROSITE" id="PS50905">
    <property type="entry name" value="FERRITIN_LIKE"/>
    <property type="match status" value="1"/>
</dbReference>
<feature type="binding site" evidence="1">
    <location>
        <position position="164"/>
    </location>
    <ligand>
        <name>Fe cation</name>
        <dbReference type="ChEBI" id="CHEBI:24875"/>
        <label>1</label>
    </ligand>
</feature>
<dbReference type="InParanoid" id="A0A6J2XP35"/>
<evidence type="ECO:0000256" key="2">
    <source>
        <dbReference type="RuleBase" id="RU361145"/>
    </source>
</evidence>
<dbReference type="OrthoDB" id="6363126at2759"/>
<keyword evidence="5" id="KW-1185">Reference proteome</keyword>
<comment type="similarity">
    <text evidence="2">Belongs to the ferritin family.</text>
</comment>
<feature type="chain" id="PRO_5026998293" description="Ferritin" evidence="3">
    <location>
        <begin position="22"/>
        <end position="241"/>
    </location>
</feature>
<reference evidence="6" key="1">
    <citation type="submission" date="2025-08" db="UniProtKB">
        <authorList>
            <consortium name="RefSeq"/>
        </authorList>
    </citation>
    <scope>IDENTIFICATION</scope>
    <source>
        <tissue evidence="6">Gonads</tissue>
    </source>
</reference>
<evidence type="ECO:0000259" key="4">
    <source>
        <dbReference type="PROSITE" id="PS50905"/>
    </source>
</evidence>
<dbReference type="GO" id="GO:0006879">
    <property type="term" value="P:intracellular iron ion homeostasis"/>
    <property type="evidence" value="ECO:0007669"/>
    <property type="project" value="UniProtKB-KW"/>
</dbReference>
<comment type="function">
    <text evidence="2">Stores iron in a soluble, non-toxic, readily available form. Important for iron homeostasis. Iron is taken up in the ferrous form and deposited as ferric hydroxides after oxidation.</text>
</comment>
<dbReference type="GeneID" id="115880142"/>
<organism evidence="5 6">
    <name type="scientific">Sitophilus oryzae</name>
    <name type="common">Rice weevil</name>
    <name type="synonym">Curculio oryzae</name>
    <dbReference type="NCBI Taxonomy" id="7048"/>
    <lineage>
        <taxon>Eukaryota</taxon>
        <taxon>Metazoa</taxon>
        <taxon>Ecdysozoa</taxon>
        <taxon>Arthropoda</taxon>
        <taxon>Hexapoda</taxon>
        <taxon>Insecta</taxon>
        <taxon>Pterygota</taxon>
        <taxon>Neoptera</taxon>
        <taxon>Endopterygota</taxon>
        <taxon>Coleoptera</taxon>
        <taxon>Polyphaga</taxon>
        <taxon>Cucujiformia</taxon>
        <taxon>Curculionidae</taxon>
        <taxon>Dryophthorinae</taxon>
        <taxon>Sitophilus</taxon>
    </lineage>
</organism>
<keyword evidence="2" id="KW-0409">Iron storage</keyword>
<dbReference type="KEGG" id="soy:115880142"/>